<dbReference type="Proteomes" id="UP000428333">
    <property type="component" value="Linkage Group LG05"/>
</dbReference>
<dbReference type="AlphaFoldDB" id="A0A6A4LRU4"/>
<dbReference type="OrthoDB" id="10265275at2759"/>
<evidence type="ECO:0000313" key="1">
    <source>
        <dbReference type="EMBL" id="KAE9459972.1"/>
    </source>
</evidence>
<gene>
    <name evidence="1" type="ORF">C3L33_08115</name>
</gene>
<proteinExistence type="predicted"/>
<organism evidence="1 2">
    <name type="scientific">Rhododendron williamsianum</name>
    <dbReference type="NCBI Taxonomy" id="262921"/>
    <lineage>
        <taxon>Eukaryota</taxon>
        <taxon>Viridiplantae</taxon>
        <taxon>Streptophyta</taxon>
        <taxon>Embryophyta</taxon>
        <taxon>Tracheophyta</taxon>
        <taxon>Spermatophyta</taxon>
        <taxon>Magnoliopsida</taxon>
        <taxon>eudicotyledons</taxon>
        <taxon>Gunneridae</taxon>
        <taxon>Pentapetalae</taxon>
        <taxon>asterids</taxon>
        <taxon>Ericales</taxon>
        <taxon>Ericaceae</taxon>
        <taxon>Ericoideae</taxon>
        <taxon>Rhodoreae</taxon>
        <taxon>Rhododendron</taxon>
    </lineage>
</organism>
<comment type="caution">
    <text evidence="1">The sequence shown here is derived from an EMBL/GenBank/DDBJ whole genome shotgun (WGS) entry which is preliminary data.</text>
</comment>
<sequence length="179" mass="20518">MCKPVIWFAGGSSDVVLLLTTSDNLLISIQEKIKWADSMGEVDKKHKKEVEERVEEVKKSLSTKADMDFRGQEEIFSEPGGVMDYEEDRSRPKRYQVLLCIMCCMDKFPIGGGIQWVEERASDRELVVCHLPLFCMKLPVAMDANALTSREEMAVISRNMMTAMSSLVWDIFPYFNHPR</sequence>
<keyword evidence="2" id="KW-1185">Reference proteome</keyword>
<evidence type="ECO:0000313" key="2">
    <source>
        <dbReference type="Proteomes" id="UP000428333"/>
    </source>
</evidence>
<dbReference type="EMBL" id="QEFC01001148">
    <property type="protein sequence ID" value="KAE9459972.1"/>
    <property type="molecule type" value="Genomic_DNA"/>
</dbReference>
<name>A0A6A4LRU4_9ERIC</name>
<feature type="non-terminal residue" evidence="1">
    <location>
        <position position="179"/>
    </location>
</feature>
<protein>
    <submittedName>
        <fullName evidence="1">Uncharacterized protein</fullName>
    </submittedName>
</protein>
<accession>A0A6A4LRU4</accession>
<feature type="non-terminal residue" evidence="1">
    <location>
        <position position="1"/>
    </location>
</feature>
<reference evidence="1 2" key="1">
    <citation type="journal article" date="2019" name="Genome Biol. Evol.">
        <title>The Rhododendron genome and chromosomal organization provide insight into shared whole-genome duplications across the heath family (Ericaceae).</title>
        <authorList>
            <person name="Soza V.L."/>
            <person name="Lindsley D."/>
            <person name="Waalkes A."/>
            <person name="Ramage E."/>
            <person name="Patwardhan R.P."/>
            <person name="Burton J.N."/>
            <person name="Adey A."/>
            <person name="Kumar A."/>
            <person name="Qiu R."/>
            <person name="Shendure J."/>
            <person name="Hall B."/>
        </authorList>
    </citation>
    <scope>NUCLEOTIDE SEQUENCE [LARGE SCALE GENOMIC DNA]</scope>
    <source>
        <strain evidence="1">RSF 1966-606</strain>
    </source>
</reference>